<dbReference type="GO" id="GO:0046982">
    <property type="term" value="F:protein heterodimerization activity"/>
    <property type="evidence" value="ECO:0007669"/>
    <property type="project" value="UniProtKB-ARBA"/>
</dbReference>
<proteinExistence type="predicted"/>
<keyword evidence="6" id="KW-0804">Transcription</keyword>
<dbReference type="InterPro" id="IPR050359">
    <property type="entry name" value="bHLH_transcription_factors"/>
</dbReference>
<organism evidence="10 11">
    <name type="scientific">Meganyctiphanes norvegica</name>
    <name type="common">Northern krill</name>
    <name type="synonym">Thysanopoda norvegica</name>
    <dbReference type="NCBI Taxonomy" id="48144"/>
    <lineage>
        <taxon>Eukaryota</taxon>
        <taxon>Metazoa</taxon>
        <taxon>Ecdysozoa</taxon>
        <taxon>Arthropoda</taxon>
        <taxon>Crustacea</taxon>
        <taxon>Multicrustacea</taxon>
        <taxon>Malacostraca</taxon>
        <taxon>Eumalacostraca</taxon>
        <taxon>Eucarida</taxon>
        <taxon>Euphausiacea</taxon>
        <taxon>Euphausiidae</taxon>
        <taxon>Meganyctiphanes</taxon>
    </lineage>
</organism>
<feature type="compositionally biased region" description="Polar residues" evidence="8">
    <location>
        <begin position="101"/>
        <end position="115"/>
    </location>
</feature>
<accession>A0AAV2S9A0</accession>
<keyword evidence="11" id="KW-1185">Reference proteome</keyword>
<feature type="domain" description="BHLH" evidence="9">
    <location>
        <begin position="258"/>
        <end position="310"/>
    </location>
</feature>
<dbReference type="GO" id="GO:0045944">
    <property type="term" value="P:positive regulation of transcription by RNA polymerase II"/>
    <property type="evidence" value="ECO:0007669"/>
    <property type="project" value="TreeGrafter"/>
</dbReference>
<keyword evidence="5" id="KW-0805">Transcription regulation</keyword>
<evidence type="ECO:0000256" key="8">
    <source>
        <dbReference type="SAM" id="MobiDB-lite"/>
    </source>
</evidence>
<name>A0AAV2S9A0_MEGNR</name>
<dbReference type="PANTHER" id="PTHR19290">
    <property type="entry name" value="BASIC HELIX-LOOP-HELIX PROTEIN NEUROGENIN-RELATED"/>
    <property type="match status" value="1"/>
</dbReference>
<evidence type="ECO:0000256" key="7">
    <source>
        <dbReference type="ARBA" id="ARBA00023242"/>
    </source>
</evidence>
<evidence type="ECO:0000256" key="3">
    <source>
        <dbReference type="ARBA" id="ARBA00022782"/>
    </source>
</evidence>
<dbReference type="SUPFAM" id="SSF47459">
    <property type="entry name" value="HLH, helix-loop-helix DNA-binding domain"/>
    <property type="match status" value="1"/>
</dbReference>
<dbReference type="InterPro" id="IPR011598">
    <property type="entry name" value="bHLH_dom"/>
</dbReference>
<protein>
    <recommendedName>
        <fullName evidence="9">BHLH domain-containing protein</fullName>
    </recommendedName>
</protein>
<evidence type="ECO:0000256" key="2">
    <source>
        <dbReference type="ARBA" id="ARBA00022473"/>
    </source>
</evidence>
<keyword evidence="3" id="KW-0221">Differentiation</keyword>
<dbReference type="SMART" id="SM00353">
    <property type="entry name" value="HLH"/>
    <property type="match status" value="1"/>
</dbReference>
<dbReference type="GO" id="GO:0005634">
    <property type="term" value="C:nucleus"/>
    <property type="evidence" value="ECO:0007669"/>
    <property type="project" value="UniProtKB-SubCell"/>
</dbReference>
<dbReference type="InterPro" id="IPR036638">
    <property type="entry name" value="HLH_DNA-bd_sf"/>
</dbReference>
<keyword evidence="2" id="KW-0217">Developmental protein</keyword>
<dbReference type="GO" id="GO:0000981">
    <property type="term" value="F:DNA-binding transcription factor activity, RNA polymerase II-specific"/>
    <property type="evidence" value="ECO:0007669"/>
    <property type="project" value="TreeGrafter"/>
</dbReference>
<comment type="subcellular location">
    <subcellularLocation>
        <location evidence="1">Nucleus</location>
    </subcellularLocation>
</comment>
<dbReference type="EMBL" id="CAXKWB010054691">
    <property type="protein sequence ID" value="CAL4176083.1"/>
    <property type="molecule type" value="Genomic_DNA"/>
</dbReference>
<evidence type="ECO:0000256" key="5">
    <source>
        <dbReference type="ARBA" id="ARBA00023015"/>
    </source>
</evidence>
<feature type="region of interest" description="Disordered" evidence="8">
    <location>
        <begin position="46"/>
        <end position="123"/>
    </location>
</feature>
<gene>
    <name evidence="10" type="ORF">MNOR_LOCUS34734</name>
</gene>
<keyword evidence="7" id="KW-0539">Nucleus</keyword>
<evidence type="ECO:0000256" key="4">
    <source>
        <dbReference type="ARBA" id="ARBA00022902"/>
    </source>
</evidence>
<dbReference type="AlphaFoldDB" id="A0AAV2S9A0"/>
<comment type="caution">
    <text evidence="10">The sequence shown here is derived from an EMBL/GenBank/DDBJ whole genome shotgun (WGS) entry which is preliminary data.</text>
</comment>
<dbReference type="GO" id="GO:0061564">
    <property type="term" value="P:axon development"/>
    <property type="evidence" value="ECO:0007669"/>
    <property type="project" value="TreeGrafter"/>
</dbReference>
<dbReference type="PROSITE" id="PS50888">
    <property type="entry name" value="BHLH"/>
    <property type="match status" value="1"/>
</dbReference>
<evidence type="ECO:0000256" key="1">
    <source>
        <dbReference type="ARBA" id="ARBA00004123"/>
    </source>
</evidence>
<keyword evidence="4" id="KW-0524">Neurogenesis</keyword>
<evidence type="ECO:0000313" key="11">
    <source>
        <dbReference type="Proteomes" id="UP001497623"/>
    </source>
</evidence>
<feature type="compositionally biased region" description="Polar residues" evidence="8">
    <location>
        <begin position="64"/>
        <end position="73"/>
    </location>
</feature>
<dbReference type="GO" id="GO:0016360">
    <property type="term" value="P:sensory organ precursor cell fate determination"/>
    <property type="evidence" value="ECO:0007669"/>
    <property type="project" value="UniProtKB-ARBA"/>
</dbReference>
<evidence type="ECO:0000313" key="10">
    <source>
        <dbReference type="EMBL" id="CAL4176083.1"/>
    </source>
</evidence>
<evidence type="ECO:0000256" key="6">
    <source>
        <dbReference type="ARBA" id="ARBA00023163"/>
    </source>
</evidence>
<evidence type="ECO:0000259" key="9">
    <source>
        <dbReference type="PROSITE" id="PS50888"/>
    </source>
</evidence>
<dbReference type="GO" id="GO:0070888">
    <property type="term" value="F:E-box binding"/>
    <property type="evidence" value="ECO:0007669"/>
    <property type="project" value="TreeGrafter"/>
</dbReference>
<dbReference type="Gene3D" id="4.10.280.10">
    <property type="entry name" value="Helix-loop-helix DNA-binding domain"/>
    <property type="match status" value="1"/>
</dbReference>
<dbReference type="Proteomes" id="UP001497623">
    <property type="component" value="Unassembled WGS sequence"/>
</dbReference>
<sequence>MAVQDFSPEHSFNQQYFHLGDFDYAPDSDLRTKAAVAVSIQHFDGSSVSTRGDNPCDMDDPRSHQLTTLTSPMEPQHLQDCVDSGASDGYHSATPDDLISECSSQDPVAQHQQHQIGCDPNTDDTMVSEAYPDLEYYRAAYTTTAAAAPVTNLSSLTPITASTYAYTPTTSPTIDPLSSQWTATAHFDDTSINQSKQLHMEEHFIPPETPPSLVTLYKPMNPHTIPVSALQTSSVPHHGPLRIRRRPPRVVGHDVLKKRRVAANARERRRMNGLNDAYERLREVVPQLGNDRKLSKFETLQMAKTYISALGELLRRADSDIDTTHAYKMADFQNEITQASSAFLIDGLENMPAIRIPDFENAAAVSYA</sequence>
<reference evidence="10 11" key="1">
    <citation type="submission" date="2024-05" db="EMBL/GenBank/DDBJ databases">
        <authorList>
            <person name="Wallberg A."/>
        </authorList>
    </citation>
    <scope>NUCLEOTIDE SEQUENCE [LARGE SCALE GENOMIC DNA]</scope>
</reference>
<dbReference type="FunFam" id="4.10.280.10:FF:000025">
    <property type="entry name" value="protein atonal homolog 7"/>
    <property type="match status" value="1"/>
</dbReference>
<dbReference type="Pfam" id="PF00010">
    <property type="entry name" value="HLH"/>
    <property type="match status" value="1"/>
</dbReference>
<dbReference type="PANTHER" id="PTHR19290:SF162">
    <property type="entry name" value="TRANSCRIPTION FACTOR ATOH7"/>
    <property type="match status" value="1"/>
</dbReference>
<dbReference type="CDD" id="cd11430">
    <property type="entry name" value="bHLH_TS_ATOH1_like"/>
    <property type="match status" value="1"/>
</dbReference>